<feature type="compositionally biased region" description="Polar residues" evidence="1">
    <location>
        <begin position="1"/>
        <end position="10"/>
    </location>
</feature>
<protein>
    <submittedName>
        <fullName evidence="2">Uncharacterized protein</fullName>
    </submittedName>
</protein>
<proteinExistence type="predicted"/>
<dbReference type="EMBL" id="JAECZA010000176">
    <property type="protein sequence ID" value="MBH8575635.1"/>
    <property type="molecule type" value="Genomic_DNA"/>
</dbReference>
<dbReference type="AlphaFoldDB" id="A0A8J7I669"/>
<evidence type="ECO:0000313" key="2">
    <source>
        <dbReference type="EMBL" id="MBH8575635.1"/>
    </source>
</evidence>
<comment type="caution">
    <text evidence="2">The sequence shown here is derived from an EMBL/GenBank/DDBJ whole genome shotgun (WGS) entry which is preliminary data.</text>
</comment>
<keyword evidence="3" id="KW-1185">Reference proteome</keyword>
<dbReference type="Proteomes" id="UP000662314">
    <property type="component" value="Unassembled WGS sequence"/>
</dbReference>
<evidence type="ECO:0000256" key="1">
    <source>
        <dbReference type="SAM" id="MobiDB-lite"/>
    </source>
</evidence>
<organism evidence="2 3">
    <name type="scientific">Dendronalium phyllosphericum CENA369</name>
    <dbReference type="NCBI Taxonomy" id="1725256"/>
    <lineage>
        <taxon>Bacteria</taxon>
        <taxon>Bacillati</taxon>
        <taxon>Cyanobacteriota</taxon>
        <taxon>Cyanophyceae</taxon>
        <taxon>Nostocales</taxon>
        <taxon>Nostocaceae</taxon>
        <taxon>Dendronalium</taxon>
        <taxon>Dendronalium phyllosphericum</taxon>
    </lineage>
</organism>
<sequence>MLPVETTSINEPAIEQQPLVEPQSQATEYLTPYAPVQDYPILQSAGNSGWQPSDIWRELRVDGFCD</sequence>
<name>A0A8J7I669_9NOST</name>
<gene>
    <name evidence="2" type="ORF">I8752_22020</name>
</gene>
<evidence type="ECO:0000313" key="3">
    <source>
        <dbReference type="Proteomes" id="UP000662314"/>
    </source>
</evidence>
<accession>A0A8J7I669</accession>
<feature type="region of interest" description="Disordered" evidence="1">
    <location>
        <begin position="1"/>
        <end position="23"/>
    </location>
</feature>
<reference evidence="2 3" key="1">
    <citation type="journal article" date="2021" name="Int. J. Syst. Evol. Microbiol.">
        <title>Amazonocrinis nigriterrae gen. nov., sp. nov., Atlanticothrix silvestris gen. nov., sp. nov. and Dendronalium phyllosphericum gen. nov., sp. nov., nostocacean cyanobacteria from Brazilian environments.</title>
        <authorList>
            <person name="Alvarenga D.O."/>
            <person name="Andreote A.P.D."/>
            <person name="Branco L.H.Z."/>
            <person name="Delbaje E."/>
            <person name="Cruz R.B."/>
            <person name="Varani A.M."/>
            <person name="Fiore M.F."/>
        </authorList>
    </citation>
    <scope>NUCLEOTIDE SEQUENCE [LARGE SCALE GENOMIC DNA]</scope>
    <source>
        <strain evidence="2 3">CENA369</strain>
    </source>
</reference>